<evidence type="ECO:0000256" key="4">
    <source>
        <dbReference type="ARBA" id="ARBA00035176"/>
    </source>
</evidence>
<evidence type="ECO:0000313" key="7">
    <source>
        <dbReference type="Proteomes" id="UP000177062"/>
    </source>
</evidence>
<dbReference type="NCBIfam" id="NF001764">
    <property type="entry name" value="PRK00504.1"/>
    <property type="match status" value="1"/>
</dbReference>
<dbReference type="GO" id="GO:0003735">
    <property type="term" value="F:structural constituent of ribosome"/>
    <property type="evidence" value="ECO:0007669"/>
    <property type="project" value="InterPro"/>
</dbReference>
<gene>
    <name evidence="5" type="primary">rpmG</name>
    <name evidence="6" type="ORF">A2Y84_01295</name>
</gene>
<dbReference type="GO" id="GO:1990904">
    <property type="term" value="C:ribonucleoprotein complex"/>
    <property type="evidence" value="ECO:0007669"/>
    <property type="project" value="UniProtKB-KW"/>
</dbReference>
<dbReference type="InterPro" id="IPR011332">
    <property type="entry name" value="Ribosomal_zn-bd"/>
</dbReference>
<proteinExistence type="inferred from homology"/>
<dbReference type="InterPro" id="IPR001705">
    <property type="entry name" value="Ribosomal_bL33"/>
</dbReference>
<keyword evidence="3 5" id="KW-0687">Ribonucleoprotein</keyword>
<reference evidence="6 7" key="1">
    <citation type="journal article" date="2016" name="Nat. Commun.">
        <title>Thousands of microbial genomes shed light on interconnected biogeochemical processes in an aquifer system.</title>
        <authorList>
            <person name="Anantharaman K."/>
            <person name="Brown C.T."/>
            <person name="Hug L.A."/>
            <person name="Sharon I."/>
            <person name="Castelle C.J."/>
            <person name="Probst A.J."/>
            <person name="Thomas B.C."/>
            <person name="Singh A."/>
            <person name="Wilkins M.J."/>
            <person name="Karaoz U."/>
            <person name="Brodie E.L."/>
            <person name="Williams K.H."/>
            <person name="Hubbard S.S."/>
            <person name="Banfield J.F."/>
        </authorList>
    </citation>
    <scope>NUCLEOTIDE SEQUENCE [LARGE SCALE GENOMIC DNA]</scope>
</reference>
<evidence type="ECO:0000313" key="6">
    <source>
        <dbReference type="EMBL" id="OGY57144.1"/>
    </source>
</evidence>
<dbReference type="AlphaFoldDB" id="A0A1G1YXY6"/>
<dbReference type="NCBIfam" id="TIGR01023">
    <property type="entry name" value="rpmG_bact"/>
    <property type="match status" value="1"/>
</dbReference>
<comment type="caution">
    <text evidence="6">The sequence shown here is derived from an EMBL/GenBank/DDBJ whole genome shotgun (WGS) entry which is preliminary data.</text>
</comment>
<dbReference type="Proteomes" id="UP000177062">
    <property type="component" value="Unassembled WGS sequence"/>
</dbReference>
<evidence type="ECO:0000256" key="3">
    <source>
        <dbReference type="ARBA" id="ARBA00023274"/>
    </source>
</evidence>
<protein>
    <recommendedName>
        <fullName evidence="4 5">Large ribosomal subunit protein bL33</fullName>
    </recommendedName>
</protein>
<sequence>MGLKSKFTENLIALKCTSCGRKNYYTRKNRRVVERKLEYKKYCKWCKKNNPHKEAKLKS</sequence>
<dbReference type="GO" id="GO:0005737">
    <property type="term" value="C:cytoplasm"/>
    <property type="evidence" value="ECO:0007669"/>
    <property type="project" value="UniProtKB-ARBA"/>
</dbReference>
<dbReference type="InterPro" id="IPR038584">
    <property type="entry name" value="Ribosomal_bL33_sf"/>
</dbReference>
<evidence type="ECO:0000256" key="2">
    <source>
        <dbReference type="ARBA" id="ARBA00022980"/>
    </source>
</evidence>
<accession>A0A1G1YXY6</accession>
<dbReference type="GO" id="GO:0005840">
    <property type="term" value="C:ribosome"/>
    <property type="evidence" value="ECO:0007669"/>
    <property type="project" value="UniProtKB-KW"/>
</dbReference>
<dbReference type="SUPFAM" id="SSF57829">
    <property type="entry name" value="Zn-binding ribosomal proteins"/>
    <property type="match status" value="1"/>
</dbReference>
<evidence type="ECO:0000256" key="5">
    <source>
        <dbReference type="HAMAP-Rule" id="MF_00294"/>
    </source>
</evidence>
<comment type="similarity">
    <text evidence="1 5">Belongs to the bacterial ribosomal protein bL33 family.</text>
</comment>
<organism evidence="6 7">
    <name type="scientific">Candidatus Colwellbacteria bacterium RBG_13_48_8</name>
    <dbReference type="NCBI Taxonomy" id="1797685"/>
    <lineage>
        <taxon>Bacteria</taxon>
        <taxon>Candidatus Colwelliibacteriota</taxon>
    </lineage>
</organism>
<dbReference type="Pfam" id="PF00471">
    <property type="entry name" value="Ribosomal_L33"/>
    <property type="match status" value="1"/>
</dbReference>
<name>A0A1G1YXY6_9BACT</name>
<dbReference type="HAMAP" id="MF_00294">
    <property type="entry name" value="Ribosomal_bL33"/>
    <property type="match status" value="1"/>
</dbReference>
<evidence type="ECO:0000256" key="1">
    <source>
        <dbReference type="ARBA" id="ARBA00007596"/>
    </source>
</evidence>
<dbReference type="Gene3D" id="2.20.28.120">
    <property type="entry name" value="Ribosomal protein L33"/>
    <property type="match status" value="1"/>
</dbReference>
<dbReference type="EMBL" id="MHIT01000005">
    <property type="protein sequence ID" value="OGY57144.1"/>
    <property type="molecule type" value="Genomic_DNA"/>
</dbReference>
<keyword evidence="2 5" id="KW-0689">Ribosomal protein</keyword>
<dbReference type="GO" id="GO:0006412">
    <property type="term" value="P:translation"/>
    <property type="evidence" value="ECO:0007669"/>
    <property type="project" value="UniProtKB-UniRule"/>
</dbReference>